<name>A0ABP6AKY0_9ACTN</name>
<dbReference type="EMBL" id="BAAARY010000005">
    <property type="protein sequence ID" value="GAA2517864.1"/>
    <property type="molecule type" value="Genomic_DNA"/>
</dbReference>
<organism evidence="1 2">
    <name type="scientific">Pilimelia columellifera subsp. columellifera</name>
    <dbReference type="NCBI Taxonomy" id="706583"/>
    <lineage>
        <taxon>Bacteria</taxon>
        <taxon>Bacillati</taxon>
        <taxon>Actinomycetota</taxon>
        <taxon>Actinomycetes</taxon>
        <taxon>Micromonosporales</taxon>
        <taxon>Micromonosporaceae</taxon>
        <taxon>Pilimelia</taxon>
    </lineage>
</organism>
<accession>A0ABP6AKY0</accession>
<dbReference type="Proteomes" id="UP001499978">
    <property type="component" value="Unassembled WGS sequence"/>
</dbReference>
<sequence length="267" mass="28404">MFAIATDGAPGRPNEDFVIATTDLVVVVDGAGIPFGGCSHGVAWYARQLGTRTLAALVTSPEMPLTEGLRQGLADTAAMHADTCDLTNPGTPCAAVGVLRIGAETVDTLALSDVTIVVETGDGPQITCDLAIEELNGTEPDSLRGMHFGSAEHADALAQLVARQTATRNRPDGWWVAAENPAAADYAHTRTFARTDVRRMLAISDGATRPVDQMGIYAWPEYLDLLDKVGPVDLLAHVRAIENDDPIGVRYSRTKRHDDATIAQFIG</sequence>
<dbReference type="RefSeq" id="WP_344169919.1">
    <property type="nucleotide sequence ID" value="NZ_BAAARY010000005.1"/>
</dbReference>
<gene>
    <name evidence="1" type="ORF">GCM10010201_13370</name>
</gene>
<evidence type="ECO:0000313" key="1">
    <source>
        <dbReference type="EMBL" id="GAA2517864.1"/>
    </source>
</evidence>
<evidence type="ECO:0000313" key="2">
    <source>
        <dbReference type="Proteomes" id="UP001499978"/>
    </source>
</evidence>
<keyword evidence="2" id="KW-1185">Reference proteome</keyword>
<reference evidence="2" key="1">
    <citation type="journal article" date="2019" name="Int. J. Syst. Evol. Microbiol.">
        <title>The Global Catalogue of Microorganisms (GCM) 10K type strain sequencing project: providing services to taxonomists for standard genome sequencing and annotation.</title>
        <authorList>
            <consortium name="The Broad Institute Genomics Platform"/>
            <consortium name="The Broad Institute Genome Sequencing Center for Infectious Disease"/>
            <person name="Wu L."/>
            <person name="Ma J."/>
        </authorList>
    </citation>
    <scope>NUCLEOTIDE SEQUENCE [LARGE SCALE GENOMIC DNA]</scope>
    <source>
        <strain evidence="2">JCM 3367</strain>
    </source>
</reference>
<proteinExistence type="predicted"/>
<protein>
    <submittedName>
        <fullName evidence="1">Protein phosphatase 2C domain-containing protein</fullName>
    </submittedName>
</protein>
<comment type="caution">
    <text evidence="1">The sequence shown here is derived from an EMBL/GenBank/DDBJ whole genome shotgun (WGS) entry which is preliminary data.</text>
</comment>